<sequence>MNIYIMYLDRPHRPPYKSNMGWQVYIETPCSDSLPWGLVDVFNYSTKPTKRQIRKAKKAFYKNIKSEIESRKMMMALLERD</sequence>
<gene>
    <name evidence="1" type="ORF">PM2_033</name>
</gene>
<evidence type="ECO:0000313" key="1">
    <source>
        <dbReference type="EMBL" id="AHY24995.1"/>
    </source>
</evidence>
<evidence type="ECO:0000313" key="2">
    <source>
        <dbReference type="Proteomes" id="UP000030739"/>
    </source>
</evidence>
<dbReference type="EMBL" id="KF835987">
    <property type="protein sequence ID" value="AHY24995.1"/>
    <property type="molecule type" value="Genomic_DNA"/>
</dbReference>
<proteinExistence type="predicted"/>
<protein>
    <submittedName>
        <fullName evidence="1">Uncharacterized protein</fullName>
    </submittedName>
</protein>
<name>A0A0A0Q2D0_9CAUD</name>
<accession>A0A0A0Q2D0</accession>
<organism evidence="1 2">
    <name type="scientific">Pectobacterium bacteriophage PM2</name>
    <dbReference type="NCBI Taxonomy" id="1429794"/>
    <lineage>
        <taxon>Viruses</taxon>
        <taxon>Duplodnaviria</taxon>
        <taxon>Heunggongvirae</taxon>
        <taxon>Uroviricota</taxon>
        <taxon>Caudoviricetes</taxon>
        <taxon>Pantevenvirales</taxon>
        <taxon>Straboviridae</taxon>
        <taxon>Tevenvirinae</taxon>
        <taxon>Mosugukvirus</taxon>
        <taxon>Mosugukvirus pm2</taxon>
    </lineage>
</organism>
<dbReference type="OrthoDB" id="22098at10239"/>
<dbReference type="InterPro" id="IPR055703">
    <property type="entry name" value="DUF7279"/>
</dbReference>
<keyword evidence="2" id="KW-1185">Reference proteome</keyword>
<dbReference type="RefSeq" id="YP_009211454.1">
    <property type="nucleotide sequence ID" value="NC_028940.1"/>
</dbReference>
<reference evidence="1 2" key="1">
    <citation type="journal article" date="2015" name="Plant Pathol. J.">
        <title>Isolation and Genomic Characterization of the T4-Like Bacteriophage PM2 Infecting Pectobacterium carotovorum subsp. carotovorum.</title>
        <authorList>
            <person name="Lim J.A."/>
            <person name="Lee D.H."/>
            <person name="Heu S."/>
        </authorList>
    </citation>
    <scope>NUCLEOTIDE SEQUENCE [LARGE SCALE GENOMIC DNA]</scope>
</reference>
<dbReference type="KEGG" id="vg:26637926"/>
<dbReference type="Proteomes" id="UP000030739">
    <property type="component" value="Segment"/>
</dbReference>
<dbReference type="Pfam" id="PF23945">
    <property type="entry name" value="DUF7279"/>
    <property type="match status" value="1"/>
</dbReference>
<dbReference type="GeneID" id="26637926"/>